<keyword evidence="2" id="KW-0732">Signal</keyword>
<evidence type="ECO:0000256" key="1">
    <source>
        <dbReference type="ARBA" id="ARBA00004196"/>
    </source>
</evidence>
<dbReference type="EMBL" id="CP054139">
    <property type="protein sequence ID" value="QKJ29992.1"/>
    <property type="molecule type" value="Genomic_DNA"/>
</dbReference>
<evidence type="ECO:0000256" key="2">
    <source>
        <dbReference type="SAM" id="SignalP"/>
    </source>
</evidence>
<proteinExistence type="predicted"/>
<dbReference type="SUPFAM" id="SSF48230">
    <property type="entry name" value="Chondroitin AC/alginate lyase"/>
    <property type="match status" value="1"/>
</dbReference>
<dbReference type="InterPro" id="IPR008929">
    <property type="entry name" value="Chondroitin_lyas"/>
</dbReference>
<protein>
    <submittedName>
        <fullName evidence="4">Heparinase II/III family protein</fullName>
    </submittedName>
</protein>
<dbReference type="Gene3D" id="2.70.98.70">
    <property type="match status" value="1"/>
</dbReference>
<gene>
    <name evidence="4" type="ORF">HQ865_09560</name>
</gene>
<feature type="signal peptide" evidence="2">
    <location>
        <begin position="1"/>
        <end position="23"/>
    </location>
</feature>
<reference evidence="4 5" key="1">
    <citation type="submission" date="2020-05" db="EMBL/GenBank/DDBJ databases">
        <title>Mucilaginibacter mali sp. nov.</title>
        <authorList>
            <person name="Kim H.S."/>
            <person name="Lee K.C."/>
            <person name="Suh M.K."/>
            <person name="Kim J.-S."/>
            <person name="Han K.-I."/>
            <person name="Eom M.K."/>
            <person name="Shin Y.K."/>
            <person name="Lee J.-S."/>
        </authorList>
    </citation>
    <scope>NUCLEOTIDE SEQUENCE [LARGE SCALE GENOMIC DNA]</scope>
    <source>
        <strain evidence="4 5">G2-14</strain>
    </source>
</reference>
<organism evidence="4 5">
    <name type="scientific">Mucilaginibacter mali</name>
    <dbReference type="NCBI Taxonomy" id="2740462"/>
    <lineage>
        <taxon>Bacteria</taxon>
        <taxon>Pseudomonadati</taxon>
        <taxon>Bacteroidota</taxon>
        <taxon>Sphingobacteriia</taxon>
        <taxon>Sphingobacteriales</taxon>
        <taxon>Sphingobacteriaceae</taxon>
        <taxon>Mucilaginibacter</taxon>
    </lineage>
</organism>
<dbReference type="Proteomes" id="UP000505355">
    <property type="component" value="Chromosome"/>
</dbReference>
<dbReference type="AlphaFoldDB" id="A0A7D4QEZ4"/>
<dbReference type="RefSeq" id="WP_173414682.1">
    <property type="nucleotide sequence ID" value="NZ_CP054139.1"/>
</dbReference>
<evidence type="ECO:0000313" key="5">
    <source>
        <dbReference type="Proteomes" id="UP000505355"/>
    </source>
</evidence>
<dbReference type="GO" id="GO:0030313">
    <property type="term" value="C:cell envelope"/>
    <property type="evidence" value="ECO:0007669"/>
    <property type="project" value="UniProtKB-SubCell"/>
</dbReference>
<evidence type="ECO:0000259" key="3">
    <source>
        <dbReference type="Pfam" id="PF07940"/>
    </source>
</evidence>
<keyword evidence="5" id="KW-1185">Reference proteome</keyword>
<dbReference type="KEGG" id="mmab:HQ865_09560"/>
<accession>A0A7D4QEZ4</accession>
<comment type="subcellular location">
    <subcellularLocation>
        <location evidence="1">Cell envelope</location>
    </subcellularLocation>
</comment>
<dbReference type="GO" id="GO:0016829">
    <property type="term" value="F:lyase activity"/>
    <property type="evidence" value="ECO:0007669"/>
    <property type="project" value="InterPro"/>
</dbReference>
<name>A0A7D4QEZ4_9SPHI</name>
<evidence type="ECO:0000313" key="4">
    <source>
        <dbReference type="EMBL" id="QKJ29992.1"/>
    </source>
</evidence>
<feature type="domain" description="Heparinase II/III-like C-terminal" evidence="3">
    <location>
        <begin position="430"/>
        <end position="559"/>
    </location>
</feature>
<dbReference type="Pfam" id="PF07940">
    <property type="entry name" value="Hepar_II_III_C"/>
    <property type="match status" value="1"/>
</dbReference>
<feature type="chain" id="PRO_5028849721" evidence="2">
    <location>
        <begin position="24"/>
        <end position="648"/>
    </location>
</feature>
<dbReference type="InterPro" id="IPR012480">
    <property type="entry name" value="Hepar_II_III_C"/>
</dbReference>
<dbReference type="Gene3D" id="1.50.10.100">
    <property type="entry name" value="Chondroitin AC/alginate lyase"/>
    <property type="match status" value="1"/>
</dbReference>
<sequence length="648" mass="72570">MKIKTRLLLTALWLFCVAFSLKAQVTQRNLLQKFSMQQVGQWLIPQSTWQPFPKTAAEWRRQLPDTLIKKIINNGEAALKKPFNDIPATVTLEYVRTGNRSHYEALSFAKRNQLFDMIMAEAVEDKGRFTDHIADGIWSICEETFWGATAHLSAQKAGSGLPDAQEPIVELFSAETAATLAWADYFVGPKLEKVSKLIRPRIYYEVNRRLLTPMLTAKYGWMGAGKPDAKLNNWAPWIMSNYITANLLLEKDETKRAQAIGIAMKITDQYINGLGDDAGCDEGPSYWFAAGGAVFDVLNQLADVSNNKLSIYADPFIQKMAAYIYKTHIAGKYFINVADAHPEISADGVMIYRFGKAVNDPKMTAFGSWAFSNLQHKAVAIEQFHRTRTLYNMFALNTLSGSDNKYTDVPDAWFSDVQLMVSRTNNGLFVASHAGNNGESHNHNDVGDFMIYADGYPVIIDVGSGTYTARTFGKERYELWFNTSPFHNLPVINGNAQSAGVKFAASNVKYDLDKSVAKLTMDIKDAYPATAAINSWQRDVTVNKSGRIEITDNYKASAPVKTLNQSFMTVCPTDISQAGKLIFGLPNGQKLTLEYDATVWDVKKEKIDLVTPEDQGLKSSWHQQDIYRILLTAKAVANNRIVKYIIHK</sequence>